<dbReference type="HOGENOM" id="CLU_187559_0_0_9"/>
<dbReference type="AlphaFoldDB" id="H5Y134"/>
<protein>
    <submittedName>
        <fullName evidence="1">Uncharacterized protein</fullName>
    </submittedName>
</protein>
<accession>H5Y134</accession>
<proteinExistence type="predicted"/>
<dbReference type="RefSeq" id="WP_007777859.1">
    <property type="nucleotide sequence ID" value="NZ_CM001441.1"/>
</dbReference>
<dbReference type="EMBL" id="CM001441">
    <property type="protein sequence ID" value="EHQ87254.1"/>
    <property type="molecule type" value="Genomic_DNA"/>
</dbReference>
<dbReference type="STRING" id="768710.DesyoDRAFT_0020"/>
<keyword evidence="2" id="KW-1185">Reference proteome</keyword>
<reference evidence="1 2" key="1">
    <citation type="submission" date="2011-11" db="EMBL/GenBank/DDBJ databases">
        <title>The Noncontiguous Finished genome of Desulfosporosinus youngiae DSM 17734.</title>
        <authorList>
            <consortium name="US DOE Joint Genome Institute (JGI-PGF)"/>
            <person name="Lucas S."/>
            <person name="Han J."/>
            <person name="Lapidus A."/>
            <person name="Cheng J.-F."/>
            <person name="Goodwin L."/>
            <person name="Pitluck S."/>
            <person name="Peters L."/>
            <person name="Ovchinnikova G."/>
            <person name="Lu M."/>
            <person name="Land M.L."/>
            <person name="Hauser L."/>
            <person name="Pester M."/>
            <person name="Spring S."/>
            <person name="Ollivier B."/>
            <person name="Rattei T."/>
            <person name="Klenk H.-P."/>
            <person name="Wagner M."/>
            <person name="Loy A."/>
            <person name="Woyke T.J."/>
        </authorList>
    </citation>
    <scope>NUCLEOTIDE SEQUENCE [LARGE SCALE GENOMIC DNA]</scope>
    <source>
        <strain evidence="1 2">DSM 17734</strain>
    </source>
</reference>
<name>H5Y134_9FIRM</name>
<dbReference type="eggNOG" id="ENOG5033BK1">
    <property type="taxonomic scope" value="Bacteria"/>
</dbReference>
<evidence type="ECO:0000313" key="1">
    <source>
        <dbReference type="EMBL" id="EHQ87254.1"/>
    </source>
</evidence>
<evidence type="ECO:0000313" key="2">
    <source>
        <dbReference type="Proteomes" id="UP000005104"/>
    </source>
</evidence>
<sequence length="74" mass="8366">MDCVKLPGCPFYNDRMPMDHGIGSIYKKKYCKGDHHLCARYKVICEAGERFVPANLYPNMLDIAETIIASVKKG</sequence>
<dbReference type="Proteomes" id="UP000005104">
    <property type="component" value="Chromosome"/>
</dbReference>
<organism evidence="1 2">
    <name type="scientific">Desulfosporosinus youngiae DSM 17734</name>
    <dbReference type="NCBI Taxonomy" id="768710"/>
    <lineage>
        <taxon>Bacteria</taxon>
        <taxon>Bacillati</taxon>
        <taxon>Bacillota</taxon>
        <taxon>Clostridia</taxon>
        <taxon>Eubacteriales</taxon>
        <taxon>Desulfitobacteriaceae</taxon>
        <taxon>Desulfosporosinus</taxon>
    </lineage>
</organism>
<gene>
    <name evidence="1" type="ORF">DesyoDRAFT_0020</name>
</gene>